<feature type="transmembrane region" description="Helical" evidence="2">
    <location>
        <begin position="285"/>
        <end position="308"/>
    </location>
</feature>
<reference evidence="3" key="2">
    <citation type="submission" date="2014-03" db="EMBL/GenBank/DDBJ databases">
        <title>The whipworm genome and dual-species transcriptomics of an intimate host-pathogen interaction.</title>
        <authorList>
            <person name="Foth B.J."/>
            <person name="Tsai I.J."/>
            <person name="Reid A.J."/>
            <person name="Bancroft A.J."/>
            <person name="Nichol S."/>
            <person name="Tracey A."/>
            <person name="Holroyd N."/>
            <person name="Cotton J.A."/>
            <person name="Stanley E.J."/>
            <person name="Zarowiecki M."/>
            <person name="Liu J.Z."/>
            <person name="Huckvale T."/>
            <person name="Cooper P.J."/>
            <person name="Grencis R.K."/>
            <person name="Berriman M."/>
        </authorList>
    </citation>
    <scope>NUCLEOTIDE SEQUENCE [LARGE SCALE GENOMIC DNA]</scope>
</reference>
<keyword evidence="2" id="KW-0472">Membrane</keyword>
<sequence length="479" mass="52878">MSIVSDKTKDKKRIDLLEEAEMLTWKDTRSATVQETKIPLGNFDRHDEITSEQPNSTFIINQTGENGPLNKNATLATTDVPTSFGDTSSETAPKLQNKSYYNYAIPHSTNEKSESAEKSTSFSEANVGDTDSNKNVKGPGRAVDSNLDDATYSVFNVSYGSELSEQESVSSTVGLLSFNITAYDTQHVVNFTLSNEKGKGNEMFSALVANSSQPPIKITSTAENTRTGAKETLYLEGADHKTAFERENSSKEFGVHQMPKVNKGGVGVLHSNSTEKQESWFKHSIGYLVCAASFVLVYACLLLSTAAIKQCKHKNKREKLIADRKNHNGTKVDSQKDQAQIKDKRDGIQSSSANFDNDVERYNASCHISQSSQNSQVLTSAVNRRLTVFRKRDDSLYLHDDFITGMLNSSNSSNSGESHQILCQEKESVSHLMLCHAPKLKGTFHDSADDIARVLGQKYYDFDHVGLNLCLAVDLMLCT</sequence>
<evidence type="ECO:0000256" key="1">
    <source>
        <dbReference type="SAM" id="MobiDB-lite"/>
    </source>
</evidence>
<keyword evidence="4" id="KW-1185">Reference proteome</keyword>
<organism evidence="3 4">
    <name type="scientific">Trichuris trichiura</name>
    <name type="common">Whipworm</name>
    <name type="synonym">Trichocephalus trichiurus</name>
    <dbReference type="NCBI Taxonomy" id="36087"/>
    <lineage>
        <taxon>Eukaryota</taxon>
        <taxon>Metazoa</taxon>
        <taxon>Ecdysozoa</taxon>
        <taxon>Nematoda</taxon>
        <taxon>Enoplea</taxon>
        <taxon>Dorylaimia</taxon>
        <taxon>Trichinellida</taxon>
        <taxon>Trichuridae</taxon>
        <taxon>Trichuris</taxon>
    </lineage>
</organism>
<gene>
    <name evidence="3" type="ORF">TTRE_0000700301</name>
</gene>
<dbReference type="AlphaFoldDB" id="A0A077ZGF0"/>
<feature type="compositionally biased region" description="Polar residues" evidence="1">
    <location>
        <begin position="118"/>
        <end position="135"/>
    </location>
</feature>
<dbReference type="Proteomes" id="UP000030665">
    <property type="component" value="Unassembled WGS sequence"/>
</dbReference>
<keyword evidence="2" id="KW-0812">Transmembrane</keyword>
<feature type="compositionally biased region" description="Basic and acidic residues" evidence="1">
    <location>
        <begin position="333"/>
        <end position="347"/>
    </location>
</feature>
<dbReference type="OrthoDB" id="10453666at2759"/>
<keyword evidence="2" id="KW-1133">Transmembrane helix</keyword>
<name>A0A077ZGF0_TRITR</name>
<feature type="region of interest" description="Disordered" evidence="1">
    <location>
        <begin position="322"/>
        <end position="353"/>
    </location>
</feature>
<proteinExistence type="predicted"/>
<protein>
    <submittedName>
        <fullName evidence="3">Uncharacterized protein</fullName>
    </submittedName>
</protein>
<reference evidence="3" key="1">
    <citation type="submission" date="2014-01" db="EMBL/GenBank/DDBJ databases">
        <authorList>
            <person name="Aslett M."/>
        </authorList>
    </citation>
    <scope>NUCLEOTIDE SEQUENCE</scope>
</reference>
<dbReference type="EMBL" id="HG806394">
    <property type="protein sequence ID" value="CDW58678.1"/>
    <property type="molecule type" value="Genomic_DNA"/>
</dbReference>
<evidence type="ECO:0000313" key="4">
    <source>
        <dbReference type="Proteomes" id="UP000030665"/>
    </source>
</evidence>
<evidence type="ECO:0000313" key="3">
    <source>
        <dbReference type="EMBL" id="CDW58678.1"/>
    </source>
</evidence>
<evidence type="ECO:0000256" key="2">
    <source>
        <dbReference type="SAM" id="Phobius"/>
    </source>
</evidence>
<feature type="region of interest" description="Disordered" evidence="1">
    <location>
        <begin position="109"/>
        <end position="145"/>
    </location>
</feature>
<accession>A0A077ZGF0</accession>